<evidence type="ECO:0000313" key="2">
    <source>
        <dbReference type="EMBL" id="MFD1303232.1"/>
    </source>
</evidence>
<dbReference type="RefSeq" id="WP_238208994.1">
    <property type="nucleotide sequence ID" value="NZ_JBHTND010000025.1"/>
</dbReference>
<keyword evidence="1" id="KW-0472">Membrane</keyword>
<name>A0ABW3X0V6_9HYPH</name>
<feature type="transmembrane region" description="Helical" evidence="1">
    <location>
        <begin position="12"/>
        <end position="35"/>
    </location>
</feature>
<organism evidence="2 3">
    <name type="scientific">Methylobacterium marchantiae</name>
    <dbReference type="NCBI Taxonomy" id="600331"/>
    <lineage>
        <taxon>Bacteria</taxon>
        <taxon>Pseudomonadati</taxon>
        <taxon>Pseudomonadota</taxon>
        <taxon>Alphaproteobacteria</taxon>
        <taxon>Hyphomicrobiales</taxon>
        <taxon>Methylobacteriaceae</taxon>
        <taxon>Methylobacterium</taxon>
    </lineage>
</organism>
<evidence type="ECO:0000313" key="3">
    <source>
        <dbReference type="Proteomes" id="UP001597176"/>
    </source>
</evidence>
<gene>
    <name evidence="2" type="ORF">ACFQ4G_16790</name>
</gene>
<keyword evidence="1" id="KW-1133">Transmembrane helix</keyword>
<accession>A0ABW3X0V6</accession>
<evidence type="ECO:0000256" key="1">
    <source>
        <dbReference type="SAM" id="Phobius"/>
    </source>
</evidence>
<keyword evidence="1" id="KW-0812">Transmembrane</keyword>
<keyword evidence="3" id="KW-1185">Reference proteome</keyword>
<reference evidence="3" key="1">
    <citation type="journal article" date="2019" name="Int. J. Syst. Evol. Microbiol.">
        <title>The Global Catalogue of Microorganisms (GCM) 10K type strain sequencing project: providing services to taxonomists for standard genome sequencing and annotation.</title>
        <authorList>
            <consortium name="The Broad Institute Genomics Platform"/>
            <consortium name="The Broad Institute Genome Sequencing Center for Infectious Disease"/>
            <person name="Wu L."/>
            <person name="Ma J."/>
        </authorList>
    </citation>
    <scope>NUCLEOTIDE SEQUENCE [LARGE SCALE GENOMIC DNA]</scope>
    <source>
        <strain evidence="3">CCUG 56108</strain>
    </source>
</reference>
<protein>
    <submittedName>
        <fullName evidence="2">Uncharacterized protein</fullName>
    </submittedName>
</protein>
<dbReference type="Proteomes" id="UP001597176">
    <property type="component" value="Unassembled WGS sequence"/>
</dbReference>
<comment type="caution">
    <text evidence="2">The sequence shown here is derived from an EMBL/GenBank/DDBJ whole genome shotgun (WGS) entry which is preliminary data.</text>
</comment>
<proteinExistence type="predicted"/>
<sequence length="96" mass="10318">MESYIIKFLKPVALSAICAVSVFYLTKSFSAAFVVSLVPLLLGWLGIMQGFAYGLATVAFLVSAAWAVTPPQVKLFLSEQAVQAAESLNQEMKTGK</sequence>
<feature type="transmembrane region" description="Helical" evidence="1">
    <location>
        <begin position="41"/>
        <end position="68"/>
    </location>
</feature>
<dbReference type="EMBL" id="JBHTND010000025">
    <property type="protein sequence ID" value="MFD1303232.1"/>
    <property type="molecule type" value="Genomic_DNA"/>
</dbReference>